<proteinExistence type="predicted"/>
<protein>
    <submittedName>
        <fullName evidence="1">Uncharacterized protein</fullName>
    </submittedName>
</protein>
<sequence length="127" mass="13811">MLLIGHRLVPFEPLYPIETADEIVLTPAGSTVLFEYSPDLIWHCQENRISFALHVSAATEAIIGNGAGAHLLIASSHLVPELQELAEHYLFDAKIALMIDSEEGIALAALKRVDAAILPEGIVTWKS</sequence>
<evidence type="ECO:0000313" key="1">
    <source>
        <dbReference type="EMBL" id="MBN2963532.1"/>
    </source>
</evidence>
<reference evidence="1 2" key="1">
    <citation type="submission" date="2021-02" db="EMBL/GenBank/DDBJ databases">
        <title>Sulfurospirillum tamanensis sp. nov.</title>
        <authorList>
            <person name="Frolova A."/>
            <person name="Merkel A."/>
            <person name="Slobodkin A."/>
        </authorList>
    </citation>
    <scope>NUCLEOTIDE SEQUENCE [LARGE SCALE GENOMIC DNA]</scope>
    <source>
        <strain evidence="1 2">T05b</strain>
    </source>
</reference>
<reference evidence="1 2" key="3">
    <citation type="submission" date="2021-02" db="EMBL/GenBank/DDBJ databases">
        <authorList>
            <person name="Merkel A.Y."/>
        </authorList>
    </citation>
    <scope>NUCLEOTIDE SEQUENCE [LARGE SCALE GENOMIC DNA]</scope>
    <source>
        <strain evidence="1 2">T05b</strain>
    </source>
</reference>
<organism evidence="1 2">
    <name type="scientific">Sulfurospirillum tamanense</name>
    <dbReference type="NCBI Taxonomy" id="2813362"/>
    <lineage>
        <taxon>Bacteria</taxon>
        <taxon>Pseudomonadati</taxon>
        <taxon>Campylobacterota</taxon>
        <taxon>Epsilonproteobacteria</taxon>
        <taxon>Campylobacterales</taxon>
        <taxon>Sulfurospirillaceae</taxon>
        <taxon>Sulfurospirillum</taxon>
    </lineage>
</organism>
<gene>
    <name evidence="1" type="ORF">JWV37_01970</name>
</gene>
<dbReference type="Proteomes" id="UP000703590">
    <property type="component" value="Unassembled WGS sequence"/>
</dbReference>
<name>A0ABS2WPH3_9BACT</name>
<reference evidence="2" key="2">
    <citation type="submission" date="2021-02" db="EMBL/GenBank/DDBJ databases">
        <title>Sulfurospirillum tamanensis sp. nov.</title>
        <authorList>
            <person name="Merkel A.Y."/>
        </authorList>
    </citation>
    <scope>NUCLEOTIDE SEQUENCE [LARGE SCALE GENOMIC DNA]</scope>
    <source>
        <strain evidence="2">T05b</strain>
    </source>
</reference>
<comment type="caution">
    <text evidence="1">The sequence shown here is derived from an EMBL/GenBank/DDBJ whole genome shotgun (WGS) entry which is preliminary data.</text>
</comment>
<dbReference type="RefSeq" id="WP_205457970.1">
    <property type="nucleotide sequence ID" value="NZ_JAFHKK010000002.1"/>
</dbReference>
<dbReference type="EMBL" id="JAFHKK010000002">
    <property type="protein sequence ID" value="MBN2963532.1"/>
    <property type="molecule type" value="Genomic_DNA"/>
</dbReference>
<evidence type="ECO:0000313" key="2">
    <source>
        <dbReference type="Proteomes" id="UP000703590"/>
    </source>
</evidence>
<accession>A0ABS2WPH3</accession>
<keyword evidence="2" id="KW-1185">Reference proteome</keyword>